<proteinExistence type="predicted"/>
<protein>
    <submittedName>
        <fullName evidence="1">Uncharacterized protein</fullName>
    </submittedName>
</protein>
<dbReference type="Proteomes" id="UP000559027">
    <property type="component" value="Unassembled WGS sequence"/>
</dbReference>
<reference evidence="1 2" key="1">
    <citation type="journal article" date="2020" name="ISME J.">
        <title>Uncovering the hidden diversity of litter-decomposition mechanisms in mushroom-forming fungi.</title>
        <authorList>
            <person name="Floudas D."/>
            <person name="Bentzer J."/>
            <person name="Ahren D."/>
            <person name="Johansson T."/>
            <person name="Persson P."/>
            <person name="Tunlid A."/>
        </authorList>
    </citation>
    <scope>NUCLEOTIDE SEQUENCE [LARGE SCALE GENOMIC DNA]</scope>
    <source>
        <strain evidence="1 2">CBS 146.42</strain>
    </source>
</reference>
<dbReference type="AlphaFoldDB" id="A0A8H5G679"/>
<accession>A0A8H5G679</accession>
<gene>
    <name evidence="1" type="ORF">D9756_003145</name>
</gene>
<comment type="caution">
    <text evidence="1">The sequence shown here is derived from an EMBL/GenBank/DDBJ whole genome shotgun (WGS) entry which is preliminary data.</text>
</comment>
<evidence type="ECO:0000313" key="2">
    <source>
        <dbReference type="Proteomes" id="UP000559027"/>
    </source>
</evidence>
<dbReference type="OrthoDB" id="3063716at2759"/>
<dbReference type="EMBL" id="JAACJO010000004">
    <property type="protein sequence ID" value="KAF5359129.1"/>
    <property type="molecule type" value="Genomic_DNA"/>
</dbReference>
<evidence type="ECO:0000313" key="1">
    <source>
        <dbReference type="EMBL" id="KAF5359129.1"/>
    </source>
</evidence>
<keyword evidence="2" id="KW-1185">Reference proteome</keyword>
<sequence>MIPRSVNPHLVLEKTQTVSRKLLDEKEDENGYSQPDLGLMDEFNAVMKRTAPQFDVEERLKKRRKVTAQVDKAEGKEEEPILFRLISRGPPVPVSLKPKQERLMNVKEPEVEDNEAQAKERRERAFAVAVNADWVMEESLKPSRHPSTQSSVLHLKLPSPLTSNSTVMILCHNKPARNTRPPVQRKLGYPYDASAKPEPLQSSARVNPIIDLNRTLDDVNATKPKRRRRRKVKTIEHKFWRPDPNIKGKCMGYAMGFGLGGRR</sequence>
<name>A0A8H5G679_9AGAR</name>
<organism evidence="1 2">
    <name type="scientific">Leucocoprinus leucothites</name>
    <dbReference type="NCBI Taxonomy" id="201217"/>
    <lineage>
        <taxon>Eukaryota</taxon>
        <taxon>Fungi</taxon>
        <taxon>Dikarya</taxon>
        <taxon>Basidiomycota</taxon>
        <taxon>Agaricomycotina</taxon>
        <taxon>Agaricomycetes</taxon>
        <taxon>Agaricomycetidae</taxon>
        <taxon>Agaricales</taxon>
        <taxon>Agaricineae</taxon>
        <taxon>Agaricaceae</taxon>
        <taxon>Leucocoprinus</taxon>
    </lineage>
</organism>